<sequence>MSGLTPPPLKNDCFALPPGVDWTPVDDALDRLRASLDCRVASNVRPLAGAEGFILAEDAIARRSNPPAANSAVDGYGFAALSTGDGPQTLPLAEGRAAAGAAFPGTVPEGHALRILTGAILPQGVDTVVLEEDVTTDGKDIAFQGPIKAGANTRKAGEDVAAGDVALAAGKRLGPAELALLSAVGASEVTVFDRLRVGVLSTGDEIVESGASTDPGRTYDANRPMLLSLLRDWRFEAVDLRHVRDDRAALATRLDEAATRADVILTSGGASAGDEDHVSALLGETGSRADWRIALKPGRPLALGVWQGRPVFALPGNPVASLVCTMIFARPALGLMAGEGWKRPQGFIVPAAFEKRKKPGRREYLRARIDADGHAEVFRSEGSGRISGLAWADGLVEIGDGPTHIRPGDPVRYIPYASFR</sequence>
<keyword evidence="6" id="KW-0479">Metal-binding</keyword>
<dbReference type="AlphaFoldDB" id="A0A7C9ITE2"/>
<dbReference type="NCBIfam" id="TIGR00177">
    <property type="entry name" value="molyb_syn"/>
    <property type="match status" value="1"/>
</dbReference>
<evidence type="ECO:0000256" key="2">
    <source>
        <dbReference type="ARBA" id="ARBA00005046"/>
    </source>
</evidence>
<dbReference type="EC" id="2.10.1.1" evidence="6"/>
<dbReference type="SUPFAM" id="SSF53218">
    <property type="entry name" value="Molybdenum cofactor biosynthesis proteins"/>
    <property type="match status" value="1"/>
</dbReference>
<evidence type="ECO:0000256" key="6">
    <source>
        <dbReference type="RuleBase" id="RU365090"/>
    </source>
</evidence>
<keyword evidence="4 6" id="KW-0501">Molybdenum cofactor biosynthesis</keyword>
<dbReference type="InterPro" id="IPR001453">
    <property type="entry name" value="MoaB/Mog_dom"/>
</dbReference>
<dbReference type="UniPathway" id="UPA00344"/>
<dbReference type="Pfam" id="PF03453">
    <property type="entry name" value="MoeA_N"/>
    <property type="match status" value="1"/>
</dbReference>
<dbReference type="EMBL" id="WUPT01000004">
    <property type="protein sequence ID" value="MXQ09586.1"/>
    <property type="molecule type" value="Genomic_DNA"/>
</dbReference>
<accession>A0A7C9ITE2</accession>
<dbReference type="GO" id="GO:0005829">
    <property type="term" value="C:cytosol"/>
    <property type="evidence" value="ECO:0007669"/>
    <property type="project" value="TreeGrafter"/>
</dbReference>
<proteinExistence type="inferred from homology"/>
<dbReference type="GO" id="GO:0006777">
    <property type="term" value="P:Mo-molybdopterin cofactor biosynthetic process"/>
    <property type="evidence" value="ECO:0007669"/>
    <property type="project" value="UniProtKB-UniRule"/>
</dbReference>
<dbReference type="SMART" id="SM00852">
    <property type="entry name" value="MoCF_biosynth"/>
    <property type="match status" value="1"/>
</dbReference>
<comment type="caution">
    <text evidence="8">The sequence shown here is derived from an EMBL/GenBank/DDBJ whole genome shotgun (WGS) entry which is preliminary data.</text>
</comment>
<comment type="similarity">
    <text evidence="3 6">Belongs to the MoeA family.</text>
</comment>
<reference evidence="8 9" key="1">
    <citation type="submission" date="2019-12" db="EMBL/GenBank/DDBJ databases">
        <authorList>
            <person name="Lee S.D."/>
        </authorList>
    </citation>
    <scope>NUCLEOTIDE SEQUENCE [LARGE SCALE GENOMIC DNA]</scope>
    <source>
        <strain evidence="8 9">GH1-50</strain>
    </source>
</reference>
<name>A0A7C9ITE2_9RHOB</name>
<dbReference type="Gene3D" id="2.170.190.11">
    <property type="entry name" value="Molybdopterin biosynthesis moea protein, domain 3"/>
    <property type="match status" value="1"/>
</dbReference>
<dbReference type="InterPro" id="IPR005110">
    <property type="entry name" value="MoeA_linker/N"/>
</dbReference>
<gene>
    <name evidence="8" type="ORF">GQ651_17205</name>
</gene>
<dbReference type="GO" id="GO:0046872">
    <property type="term" value="F:metal ion binding"/>
    <property type="evidence" value="ECO:0007669"/>
    <property type="project" value="UniProtKB-UniRule"/>
</dbReference>
<evidence type="ECO:0000256" key="5">
    <source>
        <dbReference type="ARBA" id="ARBA00047317"/>
    </source>
</evidence>
<dbReference type="InterPro" id="IPR036135">
    <property type="entry name" value="MoeA_linker/N_sf"/>
</dbReference>
<comment type="catalytic activity">
    <reaction evidence="5">
        <text>adenylyl-molybdopterin + molybdate = Mo-molybdopterin + AMP + H(+)</text>
        <dbReference type="Rhea" id="RHEA:35047"/>
        <dbReference type="ChEBI" id="CHEBI:15378"/>
        <dbReference type="ChEBI" id="CHEBI:36264"/>
        <dbReference type="ChEBI" id="CHEBI:62727"/>
        <dbReference type="ChEBI" id="CHEBI:71302"/>
        <dbReference type="ChEBI" id="CHEBI:456215"/>
        <dbReference type="EC" id="2.10.1.1"/>
    </reaction>
</comment>
<dbReference type="PROSITE" id="PS01079">
    <property type="entry name" value="MOCF_BIOSYNTHESIS_2"/>
    <property type="match status" value="1"/>
</dbReference>
<dbReference type="Pfam" id="PF03454">
    <property type="entry name" value="MoeA_C"/>
    <property type="match status" value="1"/>
</dbReference>
<reference evidence="8 9" key="2">
    <citation type="submission" date="2020-03" db="EMBL/GenBank/DDBJ databases">
        <title>Kangsaoukella pontilimi gen. nov., sp. nov., a new member of the family Rhodobacteraceae isolated from a tidal mudflat.</title>
        <authorList>
            <person name="Kim I.S."/>
        </authorList>
    </citation>
    <scope>NUCLEOTIDE SEQUENCE [LARGE SCALE GENOMIC DNA]</scope>
    <source>
        <strain evidence="8 9">GH1-50</strain>
    </source>
</reference>
<dbReference type="CDD" id="cd00887">
    <property type="entry name" value="MoeA"/>
    <property type="match status" value="1"/>
</dbReference>
<dbReference type="InterPro" id="IPR036688">
    <property type="entry name" value="MoeA_C_domain_IV_sf"/>
</dbReference>
<dbReference type="InterPro" id="IPR038987">
    <property type="entry name" value="MoeA-like"/>
</dbReference>
<dbReference type="Proteomes" id="UP000480350">
    <property type="component" value="Unassembled WGS sequence"/>
</dbReference>
<organism evidence="8 9">
    <name type="scientific">Kangsaoukella pontilimi</name>
    <dbReference type="NCBI Taxonomy" id="2691042"/>
    <lineage>
        <taxon>Bacteria</taxon>
        <taxon>Pseudomonadati</taxon>
        <taxon>Pseudomonadota</taxon>
        <taxon>Alphaproteobacteria</taxon>
        <taxon>Rhodobacterales</taxon>
        <taxon>Paracoccaceae</taxon>
        <taxon>Kangsaoukella</taxon>
    </lineage>
</organism>
<evidence type="ECO:0000313" key="9">
    <source>
        <dbReference type="Proteomes" id="UP000480350"/>
    </source>
</evidence>
<dbReference type="SUPFAM" id="SSF63867">
    <property type="entry name" value="MoeA C-terminal domain-like"/>
    <property type="match status" value="1"/>
</dbReference>
<evidence type="ECO:0000256" key="3">
    <source>
        <dbReference type="ARBA" id="ARBA00010763"/>
    </source>
</evidence>
<dbReference type="InterPro" id="IPR036425">
    <property type="entry name" value="MoaB/Mog-like_dom_sf"/>
</dbReference>
<keyword evidence="6 8" id="KW-0808">Transferase</keyword>
<comment type="function">
    <text evidence="1 6">Catalyzes the insertion of molybdate into adenylated molybdopterin with the concomitant release of AMP.</text>
</comment>
<dbReference type="GO" id="GO:0061599">
    <property type="term" value="F:molybdopterin molybdotransferase activity"/>
    <property type="evidence" value="ECO:0007669"/>
    <property type="project" value="UniProtKB-UniRule"/>
</dbReference>
<dbReference type="Gene3D" id="3.40.980.10">
    <property type="entry name" value="MoaB/Mog-like domain"/>
    <property type="match status" value="1"/>
</dbReference>
<dbReference type="RefSeq" id="WP_160765516.1">
    <property type="nucleotide sequence ID" value="NZ_WUPT01000004.1"/>
</dbReference>
<dbReference type="PANTHER" id="PTHR10192">
    <property type="entry name" value="MOLYBDOPTERIN BIOSYNTHESIS PROTEIN"/>
    <property type="match status" value="1"/>
</dbReference>
<dbReference type="Pfam" id="PF00994">
    <property type="entry name" value="MoCF_biosynth"/>
    <property type="match status" value="1"/>
</dbReference>
<protein>
    <recommendedName>
        <fullName evidence="6">Molybdopterin molybdenumtransferase</fullName>
        <ecNumber evidence="6">2.10.1.1</ecNumber>
    </recommendedName>
</protein>
<evidence type="ECO:0000256" key="4">
    <source>
        <dbReference type="ARBA" id="ARBA00023150"/>
    </source>
</evidence>
<evidence type="ECO:0000259" key="7">
    <source>
        <dbReference type="SMART" id="SM00852"/>
    </source>
</evidence>
<keyword evidence="6" id="KW-0500">Molybdenum</keyword>
<dbReference type="PANTHER" id="PTHR10192:SF5">
    <property type="entry name" value="GEPHYRIN"/>
    <property type="match status" value="1"/>
</dbReference>
<dbReference type="SUPFAM" id="SSF63882">
    <property type="entry name" value="MoeA N-terminal region -like"/>
    <property type="match status" value="1"/>
</dbReference>
<keyword evidence="9" id="KW-1185">Reference proteome</keyword>
<dbReference type="NCBIfam" id="NF045515">
    <property type="entry name" value="Glp_gephyrin"/>
    <property type="match status" value="1"/>
</dbReference>
<dbReference type="InterPro" id="IPR008284">
    <property type="entry name" value="MoCF_biosynth_CS"/>
</dbReference>
<dbReference type="InterPro" id="IPR005111">
    <property type="entry name" value="MoeA_C_domain_IV"/>
</dbReference>
<dbReference type="Gene3D" id="3.90.105.10">
    <property type="entry name" value="Molybdopterin biosynthesis moea protein, domain 2"/>
    <property type="match status" value="1"/>
</dbReference>
<evidence type="ECO:0000313" key="8">
    <source>
        <dbReference type="EMBL" id="MXQ09586.1"/>
    </source>
</evidence>
<dbReference type="Gene3D" id="2.40.340.10">
    <property type="entry name" value="MoeA, C-terminal, domain IV"/>
    <property type="match status" value="1"/>
</dbReference>
<comment type="cofactor">
    <cofactor evidence="6">
        <name>Mg(2+)</name>
        <dbReference type="ChEBI" id="CHEBI:18420"/>
    </cofactor>
</comment>
<evidence type="ECO:0000256" key="1">
    <source>
        <dbReference type="ARBA" id="ARBA00002901"/>
    </source>
</evidence>
<feature type="domain" description="MoaB/Mog" evidence="7">
    <location>
        <begin position="198"/>
        <end position="335"/>
    </location>
</feature>
<keyword evidence="6" id="KW-0460">Magnesium</keyword>
<comment type="pathway">
    <text evidence="2 6">Cofactor biosynthesis; molybdopterin biosynthesis.</text>
</comment>